<evidence type="ECO:0000313" key="2">
    <source>
        <dbReference type="Proteomes" id="UP000320461"/>
    </source>
</evidence>
<organism evidence="1 2">
    <name type="scientific">Cellulomonas gelida</name>
    <dbReference type="NCBI Taxonomy" id="1712"/>
    <lineage>
        <taxon>Bacteria</taxon>
        <taxon>Bacillati</taxon>
        <taxon>Actinomycetota</taxon>
        <taxon>Actinomycetes</taxon>
        <taxon>Micrococcales</taxon>
        <taxon>Cellulomonadaceae</taxon>
        <taxon>Cellulomonas</taxon>
    </lineage>
</organism>
<dbReference type="SUPFAM" id="SSF88697">
    <property type="entry name" value="PUA domain-like"/>
    <property type="match status" value="1"/>
</dbReference>
<dbReference type="Proteomes" id="UP000320461">
    <property type="component" value="Unassembled WGS sequence"/>
</dbReference>
<name>A0A4Y3KHA5_9CELL</name>
<dbReference type="Gene3D" id="3.10.400.10">
    <property type="entry name" value="Sulfate adenylyltransferase"/>
    <property type="match status" value="1"/>
</dbReference>
<reference evidence="1 2" key="1">
    <citation type="submission" date="2019-06" db="EMBL/GenBank/DDBJ databases">
        <title>Whole genome shotgun sequence of Cellulomonas gelida NBRC 3748.</title>
        <authorList>
            <person name="Hosoyama A."/>
            <person name="Uohara A."/>
            <person name="Ohji S."/>
            <person name="Ichikawa N."/>
        </authorList>
    </citation>
    <scope>NUCLEOTIDE SEQUENCE [LARGE SCALE GENOMIC DNA]</scope>
    <source>
        <strain evidence="1 2">NBRC 3748</strain>
    </source>
</reference>
<protein>
    <submittedName>
        <fullName evidence="1">Uncharacterized protein</fullName>
    </submittedName>
</protein>
<comment type="caution">
    <text evidence="1">The sequence shown here is derived from an EMBL/GenBank/DDBJ whole genome shotgun (WGS) entry which is preliminary data.</text>
</comment>
<dbReference type="AlphaFoldDB" id="A0A4Y3KHA5"/>
<keyword evidence="2" id="KW-1185">Reference proteome</keyword>
<accession>A0A4Y3KHA5</accession>
<sequence>MSTYDDTVDPADEHADIATDGDDRITAFWQAARGHVGFGKLEGVVGAVPLDVVPPPSFSYGEGAEADDAVRAILAQQRTSASTARDEFGEGDELPRVGDLAIVLDSAGEPRALVRTTAVTVTDESVQESYELVYPTRGPTPAID</sequence>
<dbReference type="EMBL" id="BJLQ01000003">
    <property type="protein sequence ID" value="GEA83046.1"/>
    <property type="molecule type" value="Genomic_DNA"/>
</dbReference>
<dbReference type="RefSeq" id="WP_229747464.1">
    <property type="nucleotide sequence ID" value="NZ_BJLQ01000003.1"/>
</dbReference>
<gene>
    <name evidence="1" type="ORF">CGE01nite_02970</name>
</gene>
<evidence type="ECO:0000313" key="1">
    <source>
        <dbReference type="EMBL" id="GEA83046.1"/>
    </source>
</evidence>
<dbReference type="InterPro" id="IPR015947">
    <property type="entry name" value="PUA-like_sf"/>
</dbReference>
<proteinExistence type="predicted"/>